<dbReference type="InterPro" id="IPR027417">
    <property type="entry name" value="P-loop_NTPase"/>
</dbReference>
<dbReference type="Pfam" id="PF25601">
    <property type="entry name" value="AAA_lid_14"/>
    <property type="match status" value="1"/>
</dbReference>
<feature type="domain" description="PAS" evidence="6">
    <location>
        <begin position="12"/>
        <end position="65"/>
    </location>
</feature>
<feature type="domain" description="Sigma-54 factor interaction" evidence="5">
    <location>
        <begin position="152"/>
        <end position="381"/>
    </location>
</feature>
<dbReference type="PROSITE" id="PS50045">
    <property type="entry name" value="SIGMA54_INTERACT_4"/>
    <property type="match status" value="1"/>
</dbReference>
<evidence type="ECO:0000256" key="4">
    <source>
        <dbReference type="ARBA" id="ARBA00023163"/>
    </source>
</evidence>
<keyword evidence="4" id="KW-0804">Transcription</keyword>
<dbReference type="SUPFAM" id="SSF52540">
    <property type="entry name" value="P-loop containing nucleoside triphosphate hydrolases"/>
    <property type="match status" value="1"/>
</dbReference>
<reference evidence="7 8" key="1">
    <citation type="submission" date="2021-03" db="EMBL/GenBank/DDBJ databases">
        <title>Genomic Encyclopedia of Type Strains, Phase IV (KMG-IV): sequencing the most valuable type-strain genomes for metagenomic binning, comparative biology and taxonomic classification.</title>
        <authorList>
            <person name="Goeker M."/>
        </authorList>
    </citation>
    <scope>NUCLEOTIDE SEQUENCE [LARGE SCALE GENOMIC DNA]</scope>
    <source>
        <strain evidence="7 8">DSM 24004</strain>
    </source>
</reference>
<evidence type="ECO:0000313" key="7">
    <source>
        <dbReference type="EMBL" id="MBP1925511.1"/>
    </source>
</evidence>
<evidence type="ECO:0000256" key="3">
    <source>
        <dbReference type="ARBA" id="ARBA00023015"/>
    </source>
</evidence>
<dbReference type="RefSeq" id="WP_209511241.1">
    <property type="nucleotide sequence ID" value="NZ_JAGGKS010000003.1"/>
</dbReference>
<dbReference type="PROSITE" id="PS50112">
    <property type="entry name" value="PAS"/>
    <property type="match status" value="1"/>
</dbReference>
<dbReference type="Gene3D" id="1.10.8.60">
    <property type="match status" value="1"/>
</dbReference>
<dbReference type="Proteomes" id="UP001519342">
    <property type="component" value="Unassembled WGS sequence"/>
</dbReference>
<dbReference type="Pfam" id="PF02954">
    <property type="entry name" value="HTH_8"/>
    <property type="match status" value="1"/>
</dbReference>
<comment type="caution">
    <text evidence="7">The sequence shown here is derived from an EMBL/GenBank/DDBJ whole genome shotgun (WGS) entry which is preliminary data.</text>
</comment>
<evidence type="ECO:0000256" key="2">
    <source>
        <dbReference type="ARBA" id="ARBA00022840"/>
    </source>
</evidence>
<keyword evidence="2" id="KW-0067">ATP-binding</keyword>
<evidence type="ECO:0000256" key="1">
    <source>
        <dbReference type="ARBA" id="ARBA00022741"/>
    </source>
</evidence>
<keyword evidence="8" id="KW-1185">Reference proteome</keyword>
<dbReference type="Pfam" id="PF00158">
    <property type="entry name" value="Sigma54_activat"/>
    <property type="match status" value="1"/>
</dbReference>
<dbReference type="PANTHER" id="PTHR32071:SF57">
    <property type="entry name" value="C4-DICARBOXYLATE TRANSPORT TRANSCRIPTIONAL REGULATORY PROTEIN DCTD"/>
    <property type="match status" value="1"/>
</dbReference>
<evidence type="ECO:0000259" key="5">
    <source>
        <dbReference type="PROSITE" id="PS50045"/>
    </source>
</evidence>
<dbReference type="Gene3D" id="1.10.10.60">
    <property type="entry name" value="Homeodomain-like"/>
    <property type="match status" value="1"/>
</dbReference>
<dbReference type="CDD" id="cd00009">
    <property type="entry name" value="AAA"/>
    <property type="match status" value="1"/>
</dbReference>
<dbReference type="PROSITE" id="PS00676">
    <property type="entry name" value="SIGMA54_INTERACT_2"/>
    <property type="match status" value="1"/>
</dbReference>
<evidence type="ECO:0000259" key="6">
    <source>
        <dbReference type="PROSITE" id="PS50112"/>
    </source>
</evidence>
<dbReference type="InterPro" id="IPR035965">
    <property type="entry name" value="PAS-like_dom_sf"/>
</dbReference>
<dbReference type="InterPro" id="IPR003593">
    <property type="entry name" value="AAA+_ATPase"/>
</dbReference>
<dbReference type="PROSITE" id="PS00675">
    <property type="entry name" value="SIGMA54_INTERACT_1"/>
    <property type="match status" value="1"/>
</dbReference>
<dbReference type="InterPro" id="IPR009057">
    <property type="entry name" value="Homeodomain-like_sf"/>
</dbReference>
<dbReference type="InterPro" id="IPR000014">
    <property type="entry name" value="PAS"/>
</dbReference>
<dbReference type="PRINTS" id="PR01590">
    <property type="entry name" value="HTHFIS"/>
</dbReference>
<evidence type="ECO:0000313" key="8">
    <source>
        <dbReference type="Proteomes" id="UP001519342"/>
    </source>
</evidence>
<keyword evidence="3" id="KW-0805">Transcription regulation</keyword>
<protein>
    <submittedName>
        <fullName evidence="7">Transcriptional regulator with PAS, ATPase and Fis domain</fullName>
    </submittedName>
</protein>
<dbReference type="CDD" id="cd00130">
    <property type="entry name" value="PAS"/>
    <property type="match status" value="1"/>
</dbReference>
<dbReference type="InterPro" id="IPR025943">
    <property type="entry name" value="Sigma_54_int_dom_ATP-bd_2"/>
</dbReference>
<dbReference type="Gene3D" id="3.40.50.300">
    <property type="entry name" value="P-loop containing nucleotide triphosphate hydrolases"/>
    <property type="match status" value="1"/>
</dbReference>
<dbReference type="EMBL" id="JAGGKS010000003">
    <property type="protein sequence ID" value="MBP1925511.1"/>
    <property type="molecule type" value="Genomic_DNA"/>
</dbReference>
<proteinExistence type="predicted"/>
<gene>
    <name evidence="7" type="ORF">J2Z76_001370</name>
</gene>
<dbReference type="SMART" id="SM00382">
    <property type="entry name" value="AAA"/>
    <property type="match status" value="1"/>
</dbReference>
<dbReference type="InterPro" id="IPR025662">
    <property type="entry name" value="Sigma_54_int_dom_ATP-bd_1"/>
</dbReference>
<dbReference type="SUPFAM" id="SSF46689">
    <property type="entry name" value="Homeodomain-like"/>
    <property type="match status" value="1"/>
</dbReference>
<keyword evidence="1" id="KW-0547">Nucleotide-binding</keyword>
<dbReference type="SMART" id="SM00091">
    <property type="entry name" value="PAS"/>
    <property type="match status" value="1"/>
</dbReference>
<dbReference type="Gene3D" id="3.30.450.20">
    <property type="entry name" value="PAS domain"/>
    <property type="match status" value="1"/>
</dbReference>
<name>A0ABS4GCU1_9FIRM</name>
<dbReference type="InterPro" id="IPR002078">
    <property type="entry name" value="Sigma_54_int"/>
</dbReference>
<dbReference type="Pfam" id="PF13426">
    <property type="entry name" value="PAS_9"/>
    <property type="match status" value="1"/>
</dbReference>
<dbReference type="InterPro" id="IPR058031">
    <property type="entry name" value="AAA_lid_NorR"/>
</dbReference>
<organism evidence="7 8">
    <name type="scientific">Sedimentibacter acidaminivorans</name>
    <dbReference type="NCBI Taxonomy" id="913099"/>
    <lineage>
        <taxon>Bacteria</taxon>
        <taxon>Bacillati</taxon>
        <taxon>Bacillota</taxon>
        <taxon>Tissierellia</taxon>
        <taxon>Sedimentibacter</taxon>
    </lineage>
</organism>
<dbReference type="PANTHER" id="PTHR32071">
    <property type="entry name" value="TRANSCRIPTIONAL REGULATORY PROTEIN"/>
    <property type="match status" value="1"/>
</dbReference>
<sequence length="475" mass="54019">MDDGLNGLNGLNIYLFNTVLDSIKQSLCIVDNNCVVKYWNTAAETFYSINKEEITGKDVRLFFPDALLPKVIKEQHPFEDVYNSPKKDYYIVISAAPLYDSNNNLIGGISLERDITDYMKITKLLEKTTDNLTLLKQEIHSINHNKYSFSKIIGNNEKFKKTVELCKNISNSNINILILGDSGTGKEVIARSVHTQSNRKGPFIPFNCSAIPYSLFESELFGYEGGAFTGADKKGKIGKIEAANKGTVFLDEIGDMPLDMQPKFLRVLEDGIINRLGGYSDIKLDIRIIGATNKNLKELVSEGKFRQDLYYRLSSVVVELPSLKERKDDIELFVYHFLKSFCMQYGVNIPEIPGNIMNILVNYRWDGNIRELKNVIERIVIMLKSYKTGKIILEFLPEYIYDEYAVFEPEITDDIGISDLNTAVTNAEKKAILMALKRSKGNITKATKILNIPRTSLYYKLRKYNISMENKVISD</sequence>
<dbReference type="InterPro" id="IPR002197">
    <property type="entry name" value="HTH_Fis"/>
</dbReference>
<accession>A0ABS4GCU1</accession>
<dbReference type="SUPFAM" id="SSF55785">
    <property type="entry name" value="PYP-like sensor domain (PAS domain)"/>
    <property type="match status" value="1"/>
</dbReference>